<reference evidence="2" key="1">
    <citation type="submission" date="2021-01" db="EMBL/GenBank/DDBJ databases">
        <authorList>
            <person name="Corre E."/>
            <person name="Pelletier E."/>
            <person name="Niang G."/>
            <person name="Scheremetjew M."/>
            <person name="Finn R."/>
            <person name="Kale V."/>
            <person name="Holt S."/>
            <person name="Cochrane G."/>
            <person name="Meng A."/>
            <person name="Brown T."/>
            <person name="Cohen L."/>
        </authorList>
    </citation>
    <scope>NUCLEOTIDE SEQUENCE</scope>
    <source>
        <strain evidence="2">CCMP1756</strain>
    </source>
</reference>
<keyword evidence="1" id="KW-0732">Signal</keyword>
<evidence type="ECO:0000256" key="1">
    <source>
        <dbReference type="SAM" id="SignalP"/>
    </source>
</evidence>
<sequence>MRWCLAAVLAVAPCTTALAARRKKPHRPPRLALGAITERTTFAATLVERSDLRRRSHAPPERAICLADVTTNGAVVADHCWLRGADARCFDRVQLDTPTTFDAEVETYRRRGRRDYRLARVDAVS</sequence>
<organism evidence="2">
    <name type="scientific">Pelagomonas calceolata</name>
    <dbReference type="NCBI Taxonomy" id="35677"/>
    <lineage>
        <taxon>Eukaryota</taxon>
        <taxon>Sar</taxon>
        <taxon>Stramenopiles</taxon>
        <taxon>Ochrophyta</taxon>
        <taxon>Pelagophyceae</taxon>
        <taxon>Pelagomonadales</taxon>
        <taxon>Pelagomonadaceae</taxon>
        <taxon>Pelagomonas</taxon>
    </lineage>
</organism>
<feature type="signal peptide" evidence="1">
    <location>
        <begin position="1"/>
        <end position="19"/>
    </location>
</feature>
<feature type="chain" id="PRO_5030833875" evidence="1">
    <location>
        <begin position="20"/>
        <end position="125"/>
    </location>
</feature>
<dbReference type="AlphaFoldDB" id="A0A7S3ZUT3"/>
<accession>A0A7S3ZUT3</accession>
<dbReference type="EMBL" id="HBIW01011553">
    <property type="protein sequence ID" value="CAE0694459.1"/>
    <property type="molecule type" value="Transcribed_RNA"/>
</dbReference>
<name>A0A7S3ZUT3_9STRA</name>
<evidence type="ECO:0000313" key="2">
    <source>
        <dbReference type="EMBL" id="CAE0694459.1"/>
    </source>
</evidence>
<gene>
    <name evidence="2" type="ORF">PCAL00307_LOCUS9895</name>
</gene>
<protein>
    <submittedName>
        <fullName evidence="2">Uncharacterized protein</fullName>
    </submittedName>
</protein>
<proteinExistence type="predicted"/>